<evidence type="ECO:0000256" key="8">
    <source>
        <dbReference type="SAM" id="Phobius"/>
    </source>
</evidence>
<feature type="transmembrane region" description="Helical" evidence="8">
    <location>
        <begin position="7"/>
        <end position="25"/>
    </location>
</feature>
<evidence type="ECO:0000259" key="9">
    <source>
        <dbReference type="Pfam" id="PF00892"/>
    </source>
</evidence>
<dbReference type="SUPFAM" id="SSF103481">
    <property type="entry name" value="Multidrug resistance efflux transporter EmrE"/>
    <property type="match status" value="2"/>
</dbReference>
<evidence type="ECO:0000256" key="1">
    <source>
        <dbReference type="ARBA" id="ARBA00004651"/>
    </source>
</evidence>
<keyword evidence="7 8" id="KW-0472">Membrane</keyword>
<feature type="transmembrane region" description="Helical" evidence="8">
    <location>
        <begin position="242"/>
        <end position="260"/>
    </location>
</feature>
<name>A0A934KDN8_9BACT</name>
<evidence type="ECO:0000256" key="5">
    <source>
        <dbReference type="ARBA" id="ARBA00022692"/>
    </source>
</evidence>
<dbReference type="InterPro" id="IPR037185">
    <property type="entry name" value="EmrE-like"/>
</dbReference>
<keyword evidence="3" id="KW-0813">Transport</keyword>
<keyword evidence="5 8" id="KW-0812">Transmembrane</keyword>
<dbReference type="PANTHER" id="PTHR22911">
    <property type="entry name" value="ACYL-MALONYL CONDENSING ENZYME-RELATED"/>
    <property type="match status" value="1"/>
</dbReference>
<feature type="transmembrane region" description="Helical" evidence="8">
    <location>
        <begin position="147"/>
        <end position="163"/>
    </location>
</feature>
<feature type="transmembrane region" description="Helical" evidence="8">
    <location>
        <begin position="68"/>
        <end position="88"/>
    </location>
</feature>
<dbReference type="InterPro" id="IPR004626">
    <property type="entry name" value="RarD"/>
</dbReference>
<dbReference type="InterPro" id="IPR000620">
    <property type="entry name" value="EamA_dom"/>
</dbReference>
<dbReference type="Pfam" id="PF00892">
    <property type="entry name" value="EamA"/>
    <property type="match status" value="1"/>
</dbReference>
<accession>A0A934KDN8</accession>
<evidence type="ECO:0000256" key="6">
    <source>
        <dbReference type="ARBA" id="ARBA00022989"/>
    </source>
</evidence>
<evidence type="ECO:0000256" key="7">
    <source>
        <dbReference type="ARBA" id="ARBA00023136"/>
    </source>
</evidence>
<dbReference type="GO" id="GO:0005886">
    <property type="term" value="C:plasma membrane"/>
    <property type="evidence" value="ECO:0007669"/>
    <property type="project" value="UniProtKB-SubCell"/>
</dbReference>
<gene>
    <name evidence="10" type="primary">rarD</name>
    <name evidence="10" type="ORF">JF887_03525</name>
</gene>
<evidence type="ECO:0000313" key="10">
    <source>
        <dbReference type="EMBL" id="MBJ7608489.1"/>
    </source>
</evidence>
<keyword evidence="6 8" id="KW-1133">Transmembrane helix</keyword>
<dbReference type="NCBIfam" id="TIGR00688">
    <property type="entry name" value="rarD"/>
    <property type="match status" value="1"/>
</dbReference>
<comment type="caution">
    <text evidence="10">The sequence shown here is derived from an EMBL/GenBank/DDBJ whole genome shotgun (WGS) entry which is preliminary data.</text>
</comment>
<feature type="transmembrane region" description="Helical" evidence="8">
    <location>
        <begin position="100"/>
        <end position="117"/>
    </location>
</feature>
<evidence type="ECO:0000256" key="4">
    <source>
        <dbReference type="ARBA" id="ARBA00022475"/>
    </source>
</evidence>
<sequence>MSRTGRGLLSGAVAYLLWGLFPLYWPLLEPASPLEILAVRVVLSLVVVALLLALRHQLRALRRLSKSTVLRLCVAGAVIALNWGGYIWGVNNGHVVETSLGYFINPIVTVGLGVLLLHERLRRVQWAAVVLGAVAVIALSVDYGRPPWLALLLAFSFGTYGLIKKTVSATPPEGLLIEAAALTLPAITVLAVLAGTGTATWIGSAATPGHLLLLAAAGPVTAVPLLFFAAAASRLPLSTLGLLQYLAPVIQFAIGVLVRQEPMTPALLGGFGLVWLALAILTLDALHQRSGVRSRPAGLEVIDDGNGATIPARRHQLTAVAVSGVEVDDHRSVV</sequence>
<keyword evidence="4" id="KW-1003">Cell membrane</keyword>
<dbReference type="PANTHER" id="PTHR22911:SF137">
    <property type="entry name" value="SOLUTE CARRIER FAMILY 35 MEMBER G2-RELATED"/>
    <property type="match status" value="1"/>
</dbReference>
<evidence type="ECO:0000313" key="11">
    <source>
        <dbReference type="Proteomes" id="UP000614410"/>
    </source>
</evidence>
<feature type="domain" description="EamA" evidence="9">
    <location>
        <begin position="6"/>
        <end position="140"/>
    </location>
</feature>
<reference evidence="10 11" key="1">
    <citation type="submission" date="2020-10" db="EMBL/GenBank/DDBJ databases">
        <title>Ca. Dormibacterota MAGs.</title>
        <authorList>
            <person name="Montgomery K."/>
        </authorList>
    </citation>
    <scope>NUCLEOTIDE SEQUENCE [LARGE SCALE GENOMIC DNA]</scope>
    <source>
        <strain evidence="10">Mitchell_Peninsula_5</strain>
    </source>
</reference>
<proteinExistence type="inferred from homology"/>
<evidence type="ECO:0000256" key="2">
    <source>
        <dbReference type="ARBA" id="ARBA00007362"/>
    </source>
</evidence>
<dbReference type="Proteomes" id="UP000614410">
    <property type="component" value="Unassembled WGS sequence"/>
</dbReference>
<feature type="transmembrane region" description="Helical" evidence="8">
    <location>
        <begin position="37"/>
        <end position="56"/>
    </location>
</feature>
<feature type="transmembrane region" description="Helical" evidence="8">
    <location>
        <begin position="209"/>
        <end position="230"/>
    </location>
</feature>
<feature type="transmembrane region" description="Helical" evidence="8">
    <location>
        <begin position="124"/>
        <end position="141"/>
    </location>
</feature>
<evidence type="ECO:0000256" key="3">
    <source>
        <dbReference type="ARBA" id="ARBA00022448"/>
    </source>
</evidence>
<organism evidence="10 11">
    <name type="scientific">Candidatus Amunia macphersoniae</name>
    <dbReference type="NCBI Taxonomy" id="3127014"/>
    <lineage>
        <taxon>Bacteria</taxon>
        <taxon>Bacillati</taxon>
        <taxon>Candidatus Dormiibacterota</taxon>
        <taxon>Candidatus Dormibacteria</taxon>
        <taxon>Candidatus Aeolococcales</taxon>
        <taxon>Candidatus Aeolococcaceae</taxon>
        <taxon>Candidatus Amunia</taxon>
    </lineage>
</organism>
<comment type="subcellular location">
    <subcellularLocation>
        <location evidence="1">Cell membrane</location>
        <topology evidence="1">Multi-pass membrane protein</topology>
    </subcellularLocation>
</comment>
<dbReference type="AlphaFoldDB" id="A0A934KDN8"/>
<protein>
    <submittedName>
        <fullName evidence="10">EamA family transporter RarD</fullName>
    </submittedName>
</protein>
<feature type="transmembrane region" description="Helical" evidence="8">
    <location>
        <begin position="266"/>
        <end position="286"/>
    </location>
</feature>
<feature type="transmembrane region" description="Helical" evidence="8">
    <location>
        <begin position="175"/>
        <end position="203"/>
    </location>
</feature>
<dbReference type="EMBL" id="JAEKNN010000016">
    <property type="protein sequence ID" value="MBJ7608489.1"/>
    <property type="molecule type" value="Genomic_DNA"/>
</dbReference>
<comment type="similarity">
    <text evidence="2">Belongs to the EamA transporter family.</text>
</comment>